<comment type="caution">
    <text evidence="1">The sequence shown here is derived from an EMBL/GenBank/DDBJ whole genome shotgun (WGS) entry which is preliminary data.</text>
</comment>
<evidence type="ECO:0000313" key="2">
    <source>
        <dbReference type="Proteomes" id="UP000215335"/>
    </source>
</evidence>
<accession>A0A232EFR9</accession>
<organism evidence="1 2">
    <name type="scientific">Trichomalopsis sarcophagae</name>
    <dbReference type="NCBI Taxonomy" id="543379"/>
    <lineage>
        <taxon>Eukaryota</taxon>
        <taxon>Metazoa</taxon>
        <taxon>Ecdysozoa</taxon>
        <taxon>Arthropoda</taxon>
        <taxon>Hexapoda</taxon>
        <taxon>Insecta</taxon>
        <taxon>Pterygota</taxon>
        <taxon>Neoptera</taxon>
        <taxon>Endopterygota</taxon>
        <taxon>Hymenoptera</taxon>
        <taxon>Apocrita</taxon>
        <taxon>Proctotrupomorpha</taxon>
        <taxon>Chalcidoidea</taxon>
        <taxon>Pteromalidae</taxon>
        <taxon>Pteromalinae</taxon>
        <taxon>Trichomalopsis</taxon>
    </lineage>
</organism>
<evidence type="ECO:0000313" key="1">
    <source>
        <dbReference type="EMBL" id="OXU17174.1"/>
    </source>
</evidence>
<gene>
    <name evidence="1" type="ORF">TSAR_006414</name>
</gene>
<dbReference type="Proteomes" id="UP000215335">
    <property type="component" value="Unassembled WGS sequence"/>
</dbReference>
<name>A0A232EFR9_9HYME</name>
<keyword evidence="2" id="KW-1185">Reference proteome</keyword>
<dbReference type="EMBL" id="NNAY01004959">
    <property type="protein sequence ID" value="OXU17174.1"/>
    <property type="molecule type" value="Genomic_DNA"/>
</dbReference>
<proteinExistence type="predicted"/>
<dbReference type="AlphaFoldDB" id="A0A232EFR9"/>
<protein>
    <submittedName>
        <fullName evidence="1">Uncharacterized protein</fullName>
    </submittedName>
</protein>
<reference evidence="1 2" key="1">
    <citation type="journal article" date="2017" name="Curr. Biol.">
        <title>The Evolution of Venom by Co-option of Single-Copy Genes.</title>
        <authorList>
            <person name="Martinson E.O."/>
            <person name="Mrinalini"/>
            <person name="Kelkar Y.D."/>
            <person name="Chang C.H."/>
            <person name="Werren J.H."/>
        </authorList>
    </citation>
    <scope>NUCLEOTIDE SEQUENCE [LARGE SCALE GENOMIC DNA]</scope>
    <source>
        <strain evidence="1 2">Alberta</strain>
        <tissue evidence="1">Whole body</tissue>
    </source>
</reference>
<dbReference type="PANTHER" id="PTHR47018">
    <property type="entry name" value="CXC DOMAIN-CONTAINING PROTEIN-RELATED"/>
    <property type="match status" value="1"/>
</dbReference>
<dbReference type="PANTHER" id="PTHR47018:SF3">
    <property type="entry name" value="MYCBP-ASSOCIATED PROTEIN"/>
    <property type="match status" value="1"/>
</dbReference>
<sequence>MHDLVQADCTVYLEDMLLLEKNAPEVFEQFVKGRFTVKKSMISSSFVGTDQALEQSTNRVSKSTAGIIGCTRKKEIVATWNLTYHELLTVTNFLKRVTHITNDDDELFVHHEFRNTDITTSELAIEKIIKC</sequence>